<evidence type="ECO:0000313" key="3">
    <source>
        <dbReference type="Proteomes" id="UP001595721"/>
    </source>
</evidence>
<sequence length="102" mass="11478">MIDRNAPKAEKFVVVAERTGSSDAETVTFVFDPTTTLQEVFAKLFAASELSWRRSFRRIAIYPDENTVPEDEILSSIRNRRASSEDPFGFDEASDGQDKGKN</sequence>
<organism evidence="2 3">
    <name type="scientific">Paracoccus mangrovi</name>
    <dbReference type="NCBI Taxonomy" id="1715645"/>
    <lineage>
        <taxon>Bacteria</taxon>
        <taxon>Pseudomonadati</taxon>
        <taxon>Pseudomonadota</taxon>
        <taxon>Alphaproteobacteria</taxon>
        <taxon>Rhodobacterales</taxon>
        <taxon>Paracoccaceae</taxon>
        <taxon>Paracoccus</taxon>
    </lineage>
</organism>
<dbReference type="RefSeq" id="WP_377744677.1">
    <property type="nucleotide sequence ID" value="NZ_JBHRXJ010000008.1"/>
</dbReference>
<protein>
    <submittedName>
        <fullName evidence="2">Uncharacterized protein</fullName>
    </submittedName>
</protein>
<evidence type="ECO:0000256" key="1">
    <source>
        <dbReference type="SAM" id="MobiDB-lite"/>
    </source>
</evidence>
<evidence type="ECO:0000313" key="2">
    <source>
        <dbReference type="EMBL" id="MFC3528863.1"/>
    </source>
</evidence>
<keyword evidence="3" id="KW-1185">Reference proteome</keyword>
<proteinExistence type="predicted"/>
<dbReference type="EMBL" id="JBHRXJ010000008">
    <property type="protein sequence ID" value="MFC3528863.1"/>
    <property type="molecule type" value="Genomic_DNA"/>
</dbReference>
<accession>A0ABV7R452</accession>
<reference evidence="3" key="1">
    <citation type="journal article" date="2019" name="Int. J. Syst. Evol. Microbiol.">
        <title>The Global Catalogue of Microorganisms (GCM) 10K type strain sequencing project: providing services to taxonomists for standard genome sequencing and annotation.</title>
        <authorList>
            <consortium name="The Broad Institute Genomics Platform"/>
            <consortium name="The Broad Institute Genome Sequencing Center for Infectious Disease"/>
            <person name="Wu L."/>
            <person name="Ma J."/>
        </authorList>
    </citation>
    <scope>NUCLEOTIDE SEQUENCE [LARGE SCALE GENOMIC DNA]</scope>
    <source>
        <strain evidence="3">KCTC 42899</strain>
    </source>
</reference>
<feature type="region of interest" description="Disordered" evidence="1">
    <location>
        <begin position="77"/>
        <end position="102"/>
    </location>
</feature>
<comment type="caution">
    <text evidence="2">The sequence shown here is derived from an EMBL/GenBank/DDBJ whole genome shotgun (WGS) entry which is preliminary data.</text>
</comment>
<gene>
    <name evidence="2" type="ORF">ACFOMH_11820</name>
</gene>
<dbReference type="Proteomes" id="UP001595721">
    <property type="component" value="Unassembled WGS sequence"/>
</dbReference>
<name>A0ABV7R452_9RHOB</name>